<dbReference type="AlphaFoldDB" id="A0A2J6Q7P1"/>
<keyword evidence="3" id="KW-1185">Reference proteome</keyword>
<reference evidence="2 3" key="1">
    <citation type="submission" date="2016-05" db="EMBL/GenBank/DDBJ databases">
        <title>A degradative enzymes factory behind the ericoid mycorrhizal symbiosis.</title>
        <authorList>
            <consortium name="DOE Joint Genome Institute"/>
            <person name="Martino E."/>
            <person name="Morin E."/>
            <person name="Grelet G."/>
            <person name="Kuo A."/>
            <person name="Kohler A."/>
            <person name="Daghino S."/>
            <person name="Barry K."/>
            <person name="Choi C."/>
            <person name="Cichocki N."/>
            <person name="Clum A."/>
            <person name="Copeland A."/>
            <person name="Hainaut M."/>
            <person name="Haridas S."/>
            <person name="Labutti K."/>
            <person name="Lindquist E."/>
            <person name="Lipzen A."/>
            <person name="Khouja H.-R."/>
            <person name="Murat C."/>
            <person name="Ohm R."/>
            <person name="Olson A."/>
            <person name="Spatafora J."/>
            <person name="Veneault-Fourrey C."/>
            <person name="Henrissat B."/>
            <person name="Grigoriev I."/>
            <person name="Martin F."/>
            <person name="Perotto S."/>
        </authorList>
    </citation>
    <scope>NUCLEOTIDE SEQUENCE [LARGE SCALE GENOMIC DNA]</scope>
    <source>
        <strain evidence="2 3">UAMH 7357</strain>
    </source>
</reference>
<evidence type="ECO:0000313" key="2">
    <source>
        <dbReference type="EMBL" id="PMD22275.1"/>
    </source>
</evidence>
<name>A0A2J6Q7P1_9HELO</name>
<gene>
    <name evidence="2" type="ORF">NA56DRAFT_644969</name>
</gene>
<proteinExistence type="predicted"/>
<accession>A0A2J6Q7P1</accession>
<protein>
    <submittedName>
        <fullName evidence="2">Uncharacterized protein</fullName>
    </submittedName>
</protein>
<evidence type="ECO:0000313" key="3">
    <source>
        <dbReference type="Proteomes" id="UP000235672"/>
    </source>
</evidence>
<dbReference type="Proteomes" id="UP000235672">
    <property type="component" value="Unassembled WGS sequence"/>
</dbReference>
<dbReference type="EMBL" id="KZ613478">
    <property type="protein sequence ID" value="PMD22275.1"/>
    <property type="molecule type" value="Genomic_DNA"/>
</dbReference>
<dbReference type="OrthoDB" id="3564424at2759"/>
<feature type="compositionally biased region" description="Polar residues" evidence="1">
    <location>
        <begin position="158"/>
        <end position="169"/>
    </location>
</feature>
<evidence type="ECO:0000256" key="1">
    <source>
        <dbReference type="SAM" id="MobiDB-lite"/>
    </source>
</evidence>
<feature type="region of interest" description="Disordered" evidence="1">
    <location>
        <begin position="154"/>
        <end position="184"/>
    </location>
</feature>
<organism evidence="2 3">
    <name type="scientific">Hyaloscypha hepaticicola</name>
    <dbReference type="NCBI Taxonomy" id="2082293"/>
    <lineage>
        <taxon>Eukaryota</taxon>
        <taxon>Fungi</taxon>
        <taxon>Dikarya</taxon>
        <taxon>Ascomycota</taxon>
        <taxon>Pezizomycotina</taxon>
        <taxon>Leotiomycetes</taxon>
        <taxon>Helotiales</taxon>
        <taxon>Hyaloscyphaceae</taxon>
        <taxon>Hyaloscypha</taxon>
    </lineage>
</organism>
<sequence length="268" mass="29628">MNLAASLSLRITQIRRDNPNMSIEIGLRYLNKILHTSPYVPIHQFLFDAYMAATMIGEHVWISYNKWGSTDTIKNMIFKVYDGLLKLEVDAKEAWDRNHQFVTRPANVNSQVPRTSQTNLNHVAPGQGLGLDQEALESLAEAAFLQCIDPRLLEDQTDPGTTEGQAANGSHGGQTAQGGQADPATTAGEAVNAFQGSQAIEAPPPDPYTLLGIGSLETGGRLADWEVDFELKLKSLFDDFELGITDSGKFFTLEEWFYDEDAEYCSCY</sequence>